<sequence length="98" mass="9655">MTGTLGRVRLPLLVATAVLLVTGVVLGVVALRSAPAESGPALTPITVRTPGSAPPGPVPAPDPPAAGFVPPPPLGDGPDDDDADDDADDPDDDDDDDG</sequence>
<dbReference type="RefSeq" id="WP_169411724.1">
    <property type="nucleotide sequence ID" value="NZ_JAAXKZ010000020.1"/>
</dbReference>
<proteinExistence type="predicted"/>
<name>A0A848DFW8_9PSEU</name>
<evidence type="ECO:0000256" key="1">
    <source>
        <dbReference type="SAM" id="MobiDB-lite"/>
    </source>
</evidence>
<keyword evidence="3" id="KW-1185">Reference proteome</keyword>
<dbReference type="Proteomes" id="UP000586918">
    <property type="component" value="Unassembled WGS sequence"/>
</dbReference>
<gene>
    <name evidence="2" type="ORF">HF519_08105</name>
</gene>
<comment type="caution">
    <text evidence="2">The sequence shown here is derived from an EMBL/GenBank/DDBJ whole genome shotgun (WGS) entry which is preliminary data.</text>
</comment>
<feature type="compositionally biased region" description="Acidic residues" evidence="1">
    <location>
        <begin position="77"/>
        <end position="98"/>
    </location>
</feature>
<dbReference type="EMBL" id="JAAXKZ010000020">
    <property type="protein sequence ID" value="NMH91548.1"/>
    <property type="molecule type" value="Genomic_DNA"/>
</dbReference>
<protein>
    <recommendedName>
        <fullName evidence="4">Small secreted hydrophilic protein</fullName>
    </recommendedName>
</protein>
<organism evidence="2 3">
    <name type="scientific">Pseudonocardia bannensis</name>
    <dbReference type="NCBI Taxonomy" id="630973"/>
    <lineage>
        <taxon>Bacteria</taxon>
        <taxon>Bacillati</taxon>
        <taxon>Actinomycetota</taxon>
        <taxon>Actinomycetes</taxon>
        <taxon>Pseudonocardiales</taxon>
        <taxon>Pseudonocardiaceae</taxon>
        <taxon>Pseudonocardia</taxon>
    </lineage>
</organism>
<dbReference type="AlphaFoldDB" id="A0A848DFW8"/>
<accession>A0A848DFW8</accession>
<evidence type="ECO:0000313" key="3">
    <source>
        <dbReference type="Proteomes" id="UP000586918"/>
    </source>
</evidence>
<evidence type="ECO:0000313" key="2">
    <source>
        <dbReference type="EMBL" id="NMH91548.1"/>
    </source>
</evidence>
<reference evidence="2 3" key="1">
    <citation type="submission" date="2020-04" db="EMBL/GenBank/DDBJ databases">
        <authorList>
            <person name="Klaysubun C."/>
            <person name="Duangmal K."/>
            <person name="Lipun K."/>
        </authorList>
    </citation>
    <scope>NUCLEOTIDE SEQUENCE [LARGE SCALE GENOMIC DNA]</scope>
    <source>
        <strain evidence="2 3">DSM 45300</strain>
    </source>
</reference>
<feature type="compositionally biased region" description="Pro residues" evidence="1">
    <location>
        <begin position="52"/>
        <end position="75"/>
    </location>
</feature>
<evidence type="ECO:0008006" key="4">
    <source>
        <dbReference type="Google" id="ProtNLM"/>
    </source>
</evidence>
<feature type="region of interest" description="Disordered" evidence="1">
    <location>
        <begin position="34"/>
        <end position="98"/>
    </location>
</feature>